<comment type="caution">
    <text evidence="7">The sequence shown here is derived from an EMBL/GenBank/DDBJ whole genome shotgun (WGS) entry which is preliminary data.</text>
</comment>
<dbReference type="PANTHER" id="PTHR30028">
    <property type="entry name" value="UPF0014 INNER MEMBRANE PROTEIN YBBM-RELATED"/>
    <property type="match status" value="1"/>
</dbReference>
<keyword evidence="3 6" id="KW-0812">Transmembrane</keyword>
<accession>A0ABS0J608</accession>
<evidence type="ECO:0000256" key="2">
    <source>
        <dbReference type="ARBA" id="ARBA00005268"/>
    </source>
</evidence>
<dbReference type="Pfam" id="PF03649">
    <property type="entry name" value="UPF0014"/>
    <property type="match status" value="1"/>
</dbReference>
<comment type="subcellular location">
    <subcellularLocation>
        <location evidence="1">Membrane</location>
        <topology evidence="1">Multi-pass membrane protein</topology>
    </subcellularLocation>
</comment>
<protein>
    <submittedName>
        <fullName evidence="7">Iron export ABC transporter permease subunit FetB</fullName>
    </submittedName>
</protein>
<evidence type="ECO:0000256" key="3">
    <source>
        <dbReference type="ARBA" id="ARBA00022692"/>
    </source>
</evidence>
<gene>
    <name evidence="7" type="primary">fetB</name>
    <name evidence="7" type="ORF">FVW20_12865</name>
</gene>
<organism evidence="7 8">
    <name type="scientific">Nitratidesulfovibrio oxamicus</name>
    <dbReference type="NCBI Taxonomy" id="32016"/>
    <lineage>
        <taxon>Bacteria</taxon>
        <taxon>Pseudomonadati</taxon>
        <taxon>Thermodesulfobacteriota</taxon>
        <taxon>Desulfovibrionia</taxon>
        <taxon>Desulfovibrionales</taxon>
        <taxon>Desulfovibrionaceae</taxon>
        <taxon>Nitratidesulfovibrio</taxon>
    </lineage>
</organism>
<proteinExistence type="inferred from homology"/>
<dbReference type="InterPro" id="IPR005226">
    <property type="entry name" value="UPF0014_fam"/>
</dbReference>
<comment type="similarity">
    <text evidence="2">Belongs to the UPF0014 family.</text>
</comment>
<evidence type="ECO:0000256" key="1">
    <source>
        <dbReference type="ARBA" id="ARBA00004141"/>
    </source>
</evidence>
<feature type="transmembrane region" description="Helical" evidence="6">
    <location>
        <begin position="12"/>
        <end position="33"/>
    </location>
</feature>
<evidence type="ECO:0000256" key="6">
    <source>
        <dbReference type="SAM" id="Phobius"/>
    </source>
</evidence>
<keyword evidence="4 6" id="KW-1133">Transmembrane helix</keyword>
<feature type="transmembrane region" description="Helical" evidence="6">
    <location>
        <begin position="99"/>
        <end position="121"/>
    </location>
</feature>
<reference evidence="7 8" key="1">
    <citation type="submission" date="2019-08" db="EMBL/GenBank/DDBJ databases">
        <authorList>
            <person name="Luo N."/>
        </authorList>
    </citation>
    <scope>NUCLEOTIDE SEQUENCE [LARGE SCALE GENOMIC DNA]</scope>
    <source>
        <strain evidence="7 8">NCIMB 9442</strain>
    </source>
</reference>
<feature type="transmembrane region" description="Helical" evidence="6">
    <location>
        <begin position="229"/>
        <end position="250"/>
    </location>
</feature>
<evidence type="ECO:0000256" key="5">
    <source>
        <dbReference type="ARBA" id="ARBA00023136"/>
    </source>
</evidence>
<feature type="transmembrane region" description="Helical" evidence="6">
    <location>
        <begin position="199"/>
        <end position="217"/>
    </location>
</feature>
<dbReference type="RefSeq" id="WP_196609931.1">
    <property type="nucleotide sequence ID" value="NZ_VRYY01000398.1"/>
</dbReference>
<keyword evidence="8" id="KW-1185">Reference proteome</keyword>
<dbReference type="Proteomes" id="UP001194469">
    <property type="component" value="Unassembled WGS sequence"/>
</dbReference>
<feature type="transmembrane region" description="Helical" evidence="6">
    <location>
        <begin position="133"/>
        <end position="152"/>
    </location>
</feature>
<evidence type="ECO:0000313" key="8">
    <source>
        <dbReference type="Proteomes" id="UP001194469"/>
    </source>
</evidence>
<name>A0ABS0J608_9BACT</name>
<keyword evidence="5 6" id="KW-0472">Membrane</keyword>
<evidence type="ECO:0000256" key="4">
    <source>
        <dbReference type="ARBA" id="ARBA00022989"/>
    </source>
</evidence>
<feature type="transmembrane region" description="Helical" evidence="6">
    <location>
        <begin position="70"/>
        <end position="87"/>
    </location>
</feature>
<evidence type="ECO:0000313" key="7">
    <source>
        <dbReference type="EMBL" id="MBG3877878.1"/>
    </source>
</evidence>
<sequence>MNDRLGMAYIQIGPWQLAVAVVFVLLAGGLSLVHHLKLERDLAIGTLRTFAQLFAMGYLLRILFGLQSALLVVGMYMVMTWFAARIVKGRVREKSVDYFMPTLLAVQVTFFLVTFVVTGLIIGARPWWEPQYFIPIGGMVAGNSMNALAVALDRLFSDLRAHRAEVEMRLCLGADRDEASADIFREALRAGMIPSVNSMMGVGLVSIPGMMTGQIMAGADPADAVRYQIVVMLMIVASTALATFIVLHLVRRRCFGRAHNLLLRA</sequence>
<dbReference type="EMBL" id="VRYY01000398">
    <property type="protein sequence ID" value="MBG3877878.1"/>
    <property type="molecule type" value="Genomic_DNA"/>
</dbReference>
<dbReference type="PANTHER" id="PTHR30028:SF0">
    <property type="entry name" value="PROTEIN ALUMINUM SENSITIVE 3"/>
    <property type="match status" value="1"/>
</dbReference>